<dbReference type="EMBL" id="HF951689">
    <property type="protein sequence ID" value="CCW34734.1"/>
    <property type="molecule type" value="Genomic_DNA"/>
</dbReference>
<proteinExistence type="inferred from homology"/>
<comment type="similarity">
    <text evidence="3 15">Belongs to the anthranilate synthase component I family.</text>
</comment>
<keyword evidence="12 15" id="KW-0456">Lyase</keyword>
<evidence type="ECO:0000256" key="9">
    <source>
        <dbReference type="ARBA" id="ARBA00022822"/>
    </source>
</evidence>
<evidence type="ECO:0000259" key="17">
    <source>
        <dbReference type="Pfam" id="PF04715"/>
    </source>
</evidence>
<reference evidence="19" key="1">
    <citation type="submission" date="2013-03" db="EMBL/GenBank/DDBJ databases">
        <title>Genome sequence of Chthonomonas calidirosea, the first sequenced genome from the Armatimonadetes phylum (formally candidate division OP10).</title>
        <authorList>
            <person name="Lee K.C.Y."/>
            <person name="Morgan X.C."/>
            <person name="Dunfield P.F."/>
            <person name="Tamas I."/>
            <person name="Houghton K.M."/>
            <person name="Vyssotski M."/>
            <person name="Ryan J.L.J."/>
            <person name="Lagutin K."/>
            <person name="McDonald I.R."/>
            <person name="Stott M.B."/>
        </authorList>
    </citation>
    <scope>NUCLEOTIDE SEQUENCE [LARGE SCALE GENOMIC DNA]</scope>
    <source>
        <strain evidence="19">DSM 23976 / ICMP 18418 / T49</strain>
    </source>
</reference>
<evidence type="ECO:0000256" key="14">
    <source>
        <dbReference type="ARBA" id="ARBA00047683"/>
    </source>
</evidence>
<dbReference type="Pfam" id="PF00425">
    <property type="entry name" value="Chorismate_bind"/>
    <property type="match status" value="1"/>
</dbReference>
<dbReference type="GO" id="GO:0004049">
    <property type="term" value="F:anthranilate synthase activity"/>
    <property type="evidence" value="ECO:0007669"/>
    <property type="project" value="UniProtKB-EC"/>
</dbReference>
<evidence type="ECO:0000256" key="5">
    <source>
        <dbReference type="ARBA" id="ARBA00012266"/>
    </source>
</evidence>
<comment type="function">
    <text evidence="13 15">Part of a heterotetrameric complex that catalyzes the two-step biosynthesis of anthranilate, an intermediate in the biosynthesis of L-tryptophan. In the first step, the glutamine-binding beta subunit (TrpG) of anthranilate synthase (AS) provides the glutamine amidotransferase activity which generates ammonia as a substrate that, along with chorismate, is used in the second step, catalyzed by the large alpha subunit of AS (TrpE) to produce anthranilate. In the absence of TrpG, TrpE can synthesize anthranilate directly from chorismate and high concentrations of ammonia.</text>
</comment>
<evidence type="ECO:0000256" key="7">
    <source>
        <dbReference type="ARBA" id="ARBA00022605"/>
    </source>
</evidence>
<evidence type="ECO:0000256" key="15">
    <source>
        <dbReference type="RuleBase" id="RU364045"/>
    </source>
</evidence>
<dbReference type="InParanoid" id="S0EWK4"/>
<dbReference type="PRINTS" id="PR00095">
    <property type="entry name" value="ANTSNTHASEI"/>
</dbReference>
<evidence type="ECO:0000313" key="19">
    <source>
        <dbReference type="Proteomes" id="UP000014227"/>
    </source>
</evidence>
<keyword evidence="7 15" id="KW-0028">Amino-acid biosynthesis</keyword>
<evidence type="ECO:0000256" key="1">
    <source>
        <dbReference type="ARBA" id="ARBA00001946"/>
    </source>
</evidence>
<evidence type="ECO:0000256" key="2">
    <source>
        <dbReference type="ARBA" id="ARBA00004873"/>
    </source>
</evidence>
<dbReference type="PATRIC" id="fig|1303518.3.peg.922"/>
<dbReference type="GO" id="GO:0046872">
    <property type="term" value="F:metal ion binding"/>
    <property type="evidence" value="ECO:0007669"/>
    <property type="project" value="UniProtKB-KW"/>
</dbReference>
<dbReference type="NCBIfam" id="TIGR00564">
    <property type="entry name" value="trpE_most"/>
    <property type="match status" value="1"/>
</dbReference>
<evidence type="ECO:0000256" key="12">
    <source>
        <dbReference type="ARBA" id="ARBA00023239"/>
    </source>
</evidence>
<comment type="catalytic activity">
    <reaction evidence="14 15">
        <text>chorismate + L-glutamine = anthranilate + pyruvate + L-glutamate + H(+)</text>
        <dbReference type="Rhea" id="RHEA:21732"/>
        <dbReference type="ChEBI" id="CHEBI:15361"/>
        <dbReference type="ChEBI" id="CHEBI:15378"/>
        <dbReference type="ChEBI" id="CHEBI:16567"/>
        <dbReference type="ChEBI" id="CHEBI:29748"/>
        <dbReference type="ChEBI" id="CHEBI:29985"/>
        <dbReference type="ChEBI" id="CHEBI:58359"/>
        <dbReference type="EC" id="4.1.3.27"/>
    </reaction>
</comment>
<comment type="subunit">
    <text evidence="4 15">Heterotetramer consisting of two non-identical subunits: a beta subunit (TrpG) and a large alpha subunit (TrpE).</text>
</comment>
<comment type="cofactor">
    <cofactor evidence="1 15">
        <name>Mg(2+)</name>
        <dbReference type="ChEBI" id="CHEBI:18420"/>
    </cofactor>
</comment>
<dbReference type="InterPro" id="IPR019999">
    <property type="entry name" value="Anth_synth_I-like"/>
</dbReference>
<feature type="domain" description="Chorismate-utilising enzyme C-terminal" evidence="16">
    <location>
        <begin position="233"/>
        <end position="486"/>
    </location>
</feature>
<dbReference type="SUPFAM" id="SSF56322">
    <property type="entry name" value="ADC synthase"/>
    <property type="match status" value="1"/>
</dbReference>
<dbReference type="InterPro" id="IPR015890">
    <property type="entry name" value="Chorismate_C"/>
</dbReference>
<dbReference type="HOGENOM" id="CLU_006493_9_3_0"/>
<evidence type="ECO:0000256" key="10">
    <source>
        <dbReference type="ARBA" id="ARBA00022842"/>
    </source>
</evidence>
<protein>
    <recommendedName>
        <fullName evidence="6 15">Anthranilate synthase component 1</fullName>
        <ecNumber evidence="5 15">4.1.3.27</ecNumber>
    </recommendedName>
</protein>
<dbReference type="eggNOG" id="COG0147">
    <property type="taxonomic scope" value="Bacteria"/>
</dbReference>
<dbReference type="AlphaFoldDB" id="S0EWK4"/>
<dbReference type="PANTHER" id="PTHR11236">
    <property type="entry name" value="AMINOBENZOATE/ANTHRANILATE SYNTHASE"/>
    <property type="match status" value="1"/>
</dbReference>
<evidence type="ECO:0000256" key="8">
    <source>
        <dbReference type="ARBA" id="ARBA00022723"/>
    </source>
</evidence>
<evidence type="ECO:0000259" key="16">
    <source>
        <dbReference type="Pfam" id="PF00425"/>
    </source>
</evidence>
<organism evidence="18 19">
    <name type="scientific">Chthonomonas calidirosea (strain DSM 23976 / ICMP 18418 / T49)</name>
    <dbReference type="NCBI Taxonomy" id="1303518"/>
    <lineage>
        <taxon>Bacteria</taxon>
        <taxon>Bacillati</taxon>
        <taxon>Armatimonadota</taxon>
        <taxon>Chthonomonadia</taxon>
        <taxon>Chthonomonadales</taxon>
        <taxon>Chthonomonadaceae</taxon>
        <taxon>Chthonomonas</taxon>
    </lineage>
</organism>
<evidence type="ECO:0000256" key="4">
    <source>
        <dbReference type="ARBA" id="ARBA00011575"/>
    </source>
</evidence>
<dbReference type="InterPro" id="IPR005256">
    <property type="entry name" value="Anth_synth_I_PabB"/>
</dbReference>
<dbReference type="Gene3D" id="3.60.120.10">
    <property type="entry name" value="Anthranilate synthase"/>
    <property type="match status" value="1"/>
</dbReference>
<dbReference type="GO" id="GO:0000162">
    <property type="term" value="P:L-tryptophan biosynthetic process"/>
    <property type="evidence" value="ECO:0007669"/>
    <property type="project" value="UniProtKB-UniPathway"/>
</dbReference>
<keyword evidence="19" id="KW-1185">Reference proteome</keyword>
<accession>S0EWK4</accession>
<gene>
    <name evidence="15" type="primary">trpE</name>
    <name evidence="18" type="ORF">CCALI_00911</name>
</gene>
<evidence type="ECO:0000256" key="6">
    <source>
        <dbReference type="ARBA" id="ARBA00020653"/>
    </source>
</evidence>
<dbReference type="Pfam" id="PF04715">
    <property type="entry name" value="Anth_synt_I_N"/>
    <property type="match status" value="1"/>
</dbReference>
<name>S0EWK4_CHTCT</name>
<dbReference type="PANTHER" id="PTHR11236:SF48">
    <property type="entry name" value="ISOCHORISMATE SYNTHASE MENF"/>
    <property type="match status" value="1"/>
</dbReference>
<dbReference type="EC" id="4.1.3.27" evidence="5 15"/>
<evidence type="ECO:0000313" key="18">
    <source>
        <dbReference type="EMBL" id="CCW34734.1"/>
    </source>
</evidence>
<evidence type="ECO:0000256" key="13">
    <source>
        <dbReference type="ARBA" id="ARBA00025634"/>
    </source>
</evidence>
<keyword evidence="10 15" id="KW-0460">Magnesium</keyword>
<comment type="pathway">
    <text evidence="2 15">Amino-acid biosynthesis; L-tryptophan biosynthesis; L-tryptophan from chorismate: step 1/5.</text>
</comment>
<dbReference type="Proteomes" id="UP000014227">
    <property type="component" value="Chromosome I"/>
</dbReference>
<dbReference type="STRING" id="454171.CP488_00244"/>
<dbReference type="KEGG" id="ccz:CCALI_00911"/>
<dbReference type="RefSeq" id="WP_016482288.1">
    <property type="nucleotide sequence ID" value="NC_021487.1"/>
</dbReference>
<evidence type="ECO:0000256" key="11">
    <source>
        <dbReference type="ARBA" id="ARBA00023141"/>
    </source>
</evidence>
<dbReference type="UniPathway" id="UPA00035">
    <property type="reaction ID" value="UER00040"/>
</dbReference>
<dbReference type="FunCoup" id="S0EWK4">
    <property type="interactions" value="84"/>
</dbReference>
<dbReference type="InterPro" id="IPR006805">
    <property type="entry name" value="Anth_synth_I_N"/>
</dbReference>
<sequence length="502" mass="56082">MPSNVKPDRATFRTLAQKGNLIPIYREILADRLTPVSAFERLVADIGEEGENPRAFLLESVEGGERLARYSYLGVNPGLVLRTKNREVILLEEGHEHRFQLEGGQDPLHVLQNLMGRYRFVATSDLPRFCGGAVGFFSYDLVRFFEKLPDTNPDELQVDDACFLFTDTLVIFDHVRHRILVLCNAHVDGDPDAAYEAAIKKIDSLVTRLQAPYTPPPPRVPNRKVVVEPCTPREEFEAAVERCREYILAGDAFQIVLSQRFKVPFSARPFDLYRALRSINPSPYMCYFDLGQRKLIGASPEILVNVHGDTVCVRPIAGTRPRGKTPEEDARLEAELLADEKERAEHIMLVDLGRNDIGRVCVFGSVRVDELMVIERYSHVMHIVSNVVGKLAPDKSVYDVLRACFPAGTVSGAPKVRAMEIIDEQEWTRRGFYAGALGYFSYSGDMDMAITIRTMLTDGQVAYIQSGGGLVADSVPALEYQESVNKAKALIAAIEMAEEGLE</sequence>
<dbReference type="OrthoDB" id="9803598at2"/>
<keyword evidence="11 15" id="KW-0057">Aromatic amino acid biosynthesis</keyword>
<evidence type="ECO:0000256" key="3">
    <source>
        <dbReference type="ARBA" id="ARBA00009562"/>
    </source>
</evidence>
<keyword evidence="8 15" id="KW-0479">Metal-binding</keyword>
<dbReference type="InterPro" id="IPR005801">
    <property type="entry name" value="ADC_synthase"/>
</dbReference>
<keyword evidence="9 15" id="KW-0822">Tryptophan biosynthesis</keyword>
<feature type="domain" description="Anthranilate synthase component I N-terminal" evidence="17">
    <location>
        <begin position="32"/>
        <end position="180"/>
    </location>
</feature>